<reference evidence="3" key="1">
    <citation type="journal article" date="2014" name="Int. J. Syst. Evol. Microbiol.">
        <title>Complete genome sequence of Corynebacterium casei LMG S-19264T (=DSM 44701T), isolated from a smear-ripened cheese.</title>
        <authorList>
            <consortium name="US DOE Joint Genome Institute (JGI-PGF)"/>
            <person name="Walter F."/>
            <person name="Albersmeier A."/>
            <person name="Kalinowski J."/>
            <person name="Ruckert C."/>
        </authorList>
    </citation>
    <scope>NUCLEOTIDE SEQUENCE</scope>
    <source>
        <strain evidence="3">CCM 7897</strain>
    </source>
</reference>
<dbReference type="InterPro" id="IPR036465">
    <property type="entry name" value="vWFA_dom_sf"/>
</dbReference>
<reference evidence="3" key="2">
    <citation type="submission" date="2020-09" db="EMBL/GenBank/DDBJ databases">
        <authorList>
            <person name="Sun Q."/>
            <person name="Sedlacek I."/>
        </authorList>
    </citation>
    <scope>NUCLEOTIDE SEQUENCE</scope>
    <source>
        <strain evidence="3">CCM 7897</strain>
    </source>
</reference>
<organism evidence="3 4">
    <name type="scientific">Azorhizobium oxalatiphilum</name>
    <dbReference type="NCBI Taxonomy" id="980631"/>
    <lineage>
        <taxon>Bacteria</taxon>
        <taxon>Pseudomonadati</taxon>
        <taxon>Pseudomonadota</taxon>
        <taxon>Alphaproteobacteria</taxon>
        <taxon>Hyphomicrobiales</taxon>
        <taxon>Xanthobacteraceae</taxon>
        <taxon>Azorhizobium</taxon>
    </lineage>
</organism>
<evidence type="ECO:0000313" key="3">
    <source>
        <dbReference type="EMBL" id="GGF53417.1"/>
    </source>
</evidence>
<feature type="transmembrane region" description="Helical" evidence="1">
    <location>
        <begin position="301"/>
        <end position="322"/>
    </location>
</feature>
<dbReference type="PANTHER" id="PTHR22550">
    <property type="entry name" value="SPORE GERMINATION PROTEIN"/>
    <property type="match status" value="1"/>
</dbReference>
<dbReference type="CDD" id="cd01467">
    <property type="entry name" value="vWA_BatA_type"/>
    <property type="match status" value="1"/>
</dbReference>
<dbReference type="PROSITE" id="PS50234">
    <property type="entry name" value="VWFA"/>
    <property type="match status" value="1"/>
</dbReference>
<keyword evidence="4" id="KW-1185">Reference proteome</keyword>
<dbReference type="SUPFAM" id="SSF53300">
    <property type="entry name" value="vWA-like"/>
    <property type="match status" value="1"/>
</dbReference>
<comment type="caution">
    <text evidence="3">The sequence shown here is derived from an EMBL/GenBank/DDBJ whole genome shotgun (WGS) entry which is preliminary data.</text>
</comment>
<gene>
    <name evidence="3" type="ORF">GCM10007301_11080</name>
</gene>
<dbReference type="InterPro" id="IPR033881">
    <property type="entry name" value="vWA_BatA_type"/>
</dbReference>
<protein>
    <recommendedName>
        <fullName evidence="2">VWFA domain-containing protein</fullName>
    </recommendedName>
</protein>
<dbReference type="SMART" id="SM00327">
    <property type="entry name" value="VWA"/>
    <property type="match status" value="1"/>
</dbReference>
<keyword evidence="1" id="KW-0812">Transmembrane</keyword>
<keyword evidence="1" id="KW-0472">Membrane</keyword>
<accession>A0A917BT22</accession>
<dbReference type="Pfam" id="PF00092">
    <property type="entry name" value="VWA"/>
    <property type="match status" value="1"/>
</dbReference>
<keyword evidence="1" id="KW-1133">Transmembrane helix</keyword>
<evidence type="ECO:0000256" key="1">
    <source>
        <dbReference type="SAM" id="Phobius"/>
    </source>
</evidence>
<feature type="transmembrane region" description="Helical" evidence="1">
    <location>
        <begin position="6"/>
        <end position="23"/>
    </location>
</feature>
<dbReference type="InterPro" id="IPR002035">
    <property type="entry name" value="VWF_A"/>
</dbReference>
<evidence type="ECO:0000259" key="2">
    <source>
        <dbReference type="PROSITE" id="PS50234"/>
    </source>
</evidence>
<sequence>MIEFQWLWAAALLPLPLLVRLLMPAAPKTRAGALRLPFYREIAGVGLVSDGGRRKRLVRLALMSVIWLLLVLAAMRPAWMGKPVPVPVEGRDLMMAVDLSGSMQRQDLARGGIPVDRLTVVKGVADDFIARRRGDRVGLILFSTRAYVQAPLTFDRNVVRDLLRTSVIGLTGQETAIGDAIALAVKTLRTRPKEQRVLVLLTDGANNSGVLDPVQAAELAKADGVKIYTIGVGADGFAIGQRMVNATSELDEETLNKIAEMTGGRYFRARDAAGLAAIYNDIDRMEPTAGDPLYLSPTVALFFWPLGAALGLAGLFGFALLLPRRVRSTAPQPEPPQAEGARP</sequence>
<dbReference type="AlphaFoldDB" id="A0A917BT22"/>
<dbReference type="Proteomes" id="UP000606044">
    <property type="component" value="Unassembled WGS sequence"/>
</dbReference>
<feature type="domain" description="VWFA" evidence="2">
    <location>
        <begin position="92"/>
        <end position="282"/>
    </location>
</feature>
<dbReference type="Gene3D" id="3.40.50.410">
    <property type="entry name" value="von Willebrand factor, type A domain"/>
    <property type="match status" value="1"/>
</dbReference>
<evidence type="ECO:0000313" key="4">
    <source>
        <dbReference type="Proteomes" id="UP000606044"/>
    </source>
</evidence>
<proteinExistence type="predicted"/>
<dbReference type="PANTHER" id="PTHR22550:SF18">
    <property type="entry name" value="VWFA DOMAIN-CONTAINING PROTEIN"/>
    <property type="match status" value="1"/>
</dbReference>
<name>A0A917BT22_9HYPH</name>
<dbReference type="EMBL" id="BMCT01000001">
    <property type="protein sequence ID" value="GGF53417.1"/>
    <property type="molecule type" value="Genomic_DNA"/>
</dbReference>
<feature type="transmembrane region" description="Helical" evidence="1">
    <location>
        <begin position="57"/>
        <end position="79"/>
    </location>
</feature>
<dbReference type="RefSeq" id="WP_188576114.1">
    <property type="nucleotide sequence ID" value="NZ_BMCT01000001.1"/>
</dbReference>
<dbReference type="InterPro" id="IPR050768">
    <property type="entry name" value="UPF0353/GerABKA_families"/>
</dbReference>